<dbReference type="Pfam" id="PF03949">
    <property type="entry name" value="Malic_M"/>
    <property type="match status" value="1"/>
</dbReference>
<evidence type="ECO:0000256" key="1">
    <source>
        <dbReference type="ARBA" id="ARBA00023002"/>
    </source>
</evidence>
<dbReference type="EMBL" id="JH000018">
    <property type="protein sequence ID" value="EGV94514.1"/>
    <property type="molecule type" value="Genomic_DNA"/>
</dbReference>
<dbReference type="GO" id="GO:0051287">
    <property type="term" value="F:NAD binding"/>
    <property type="evidence" value="ECO:0007669"/>
    <property type="project" value="InterPro"/>
</dbReference>
<dbReference type="PRINTS" id="PR00072">
    <property type="entry name" value="MALOXRDTASE"/>
</dbReference>
<dbReference type="GO" id="GO:0006108">
    <property type="term" value="P:malate metabolic process"/>
    <property type="evidence" value="ECO:0007669"/>
    <property type="project" value="TreeGrafter"/>
</dbReference>
<evidence type="ECO:0000256" key="3">
    <source>
        <dbReference type="PIRSR" id="PIRSR000106-3"/>
    </source>
</evidence>
<dbReference type="STRING" id="10029.G3GTC7"/>
<keyword evidence="3" id="KW-0479">Metal-binding</keyword>
<reference evidence="6" key="1">
    <citation type="journal article" date="2011" name="Nat. Biotechnol.">
        <title>The genomic sequence of the Chinese hamster ovary (CHO)-K1 cell line.</title>
        <authorList>
            <person name="Xu X."/>
            <person name="Nagarajan H."/>
            <person name="Lewis N.E."/>
            <person name="Pan S."/>
            <person name="Cai Z."/>
            <person name="Liu X."/>
            <person name="Chen W."/>
            <person name="Xie M."/>
            <person name="Wang W."/>
            <person name="Hammond S."/>
            <person name="Andersen M.R."/>
            <person name="Neff N."/>
            <person name="Passarelli B."/>
            <person name="Koh W."/>
            <person name="Fan H.C."/>
            <person name="Wang J."/>
            <person name="Gui Y."/>
            <person name="Lee K.H."/>
            <person name="Betenbaugh M.J."/>
            <person name="Quake S.R."/>
            <person name="Famili I."/>
            <person name="Palsson B.O."/>
            <person name="Wang J."/>
        </authorList>
    </citation>
    <scope>NUCLEOTIDE SEQUENCE [LARGE SCALE GENOMIC DNA]</scope>
    <source>
        <strain evidence="6">CHO K1 cell line</strain>
    </source>
</reference>
<dbReference type="GO" id="GO:0005739">
    <property type="term" value="C:mitochondrion"/>
    <property type="evidence" value="ECO:0007669"/>
    <property type="project" value="TreeGrafter"/>
</dbReference>
<keyword evidence="1" id="KW-0560">Oxidoreductase</keyword>
<evidence type="ECO:0000313" key="6">
    <source>
        <dbReference type="Proteomes" id="UP000001075"/>
    </source>
</evidence>
<dbReference type="Gene3D" id="3.40.50.10380">
    <property type="entry name" value="Malic enzyme, N-terminal domain"/>
    <property type="match status" value="2"/>
</dbReference>
<dbReference type="Proteomes" id="UP000001075">
    <property type="component" value="Unassembled WGS sequence"/>
</dbReference>
<dbReference type="PANTHER" id="PTHR23406:SF17">
    <property type="entry name" value="NADP-DEPENDENT MALIC ENZYME"/>
    <property type="match status" value="1"/>
</dbReference>
<feature type="non-terminal residue" evidence="5">
    <location>
        <position position="1"/>
    </location>
</feature>
<gene>
    <name evidence="5" type="ORF">I79_000906</name>
</gene>
<feature type="domain" description="Malic enzyme NAD-binding" evidence="4">
    <location>
        <begin position="80"/>
        <end position="290"/>
    </location>
</feature>
<feature type="binding site" evidence="3">
    <location>
        <position position="79"/>
    </location>
    <ligand>
        <name>a divalent metal cation</name>
        <dbReference type="ChEBI" id="CHEBI:60240"/>
    </ligand>
</feature>
<feature type="binding site" evidence="3">
    <location>
        <position position="55"/>
    </location>
    <ligand>
        <name>a divalent metal cation</name>
        <dbReference type="ChEBI" id="CHEBI:60240"/>
    </ligand>
</feature>
<name>G3GTC7_CRIGR</name>
<dbReference type="GO" id="GO:0004473">
    <property type="term" value="F:malate dehydrogenase (decarboxylating) (NADP+) activity"/>
    <property type="evidence" value="ECO:0007669"/>
    <property type="project" value="TreeGrafter"/>
</dbReference>
<dbReference type="eggNOG" id="KOG1257">
    <property type="taxonomic scope" value="Eukaryota"/>
</dbReference>
<dbReference type="InterPro" id="IPR001891">
    <property type="entry name" value="Malic_OxRdtase"/>
</dbReference>
<dbReference type="SMART" id="SM00919">
    <property type="entry name" value="Malic_M"/>
    <property type="match status" value="1"/>
</dbReference>
<evidence type="ECO:0000256" key="2">
    <source>
        <dbReference type="PIRSR" id="PIRSR000106-2"/>
    </source>
</evidence>
<dbReference type="InterPro" id="IPR037062">
    <property type="entry name" value="Malic_N_dom_sf"/>
</dbReference>
<dbReference type="Gene3D" id="3.40.50.720">
    <property type="entry name" value="NAD(P)-binding Rossmann-like Domain"/>
    <property type="match status" value="2"/>
</dbReference>
<feature type="binding site" evidence="3">
    <location>
        <position position="56"/>
    </location>
    <ligand>
        <name>a divalent metal cation</name>
        <dbReference type="ChEBI" id="CHEBI:60240"/>
    </ligand>
</feature>
<dbReference type="PIRSF" id="PIRSF000106">
    <property type="entry name" value="ME"/>
    <property type="match status" value="1"/>
</dbReference>
<evidence type="ECO:0000259" key="4">
    <source>
        <dbReference type="SMART" id="SM00919"/>
    </source>
</evidence>
<proteinExistence type="predicted"/>
<dbReference type="SUPFAM" id="SSF53223">
    <property type="entry name" value="Aminoacid dehydrogenase-like, N-terminal domain"/>
    <property type="match status" value="2"/>
</dbReference>
<dbReference type="PROSITE" id="PS00331">
    <property type="entry name" value="MALIC_ENZYMES"/>
    <property type="match status" value="1"/>
</dbReference>
<dbReference type="InterPro" id="IPR046346">
    <property type="entry name" value="Aminoacid_DH-like_N_sf"/>
</dbReference>
<comment type="cofactor">
    <cofactor evidence="3">
        <name>Mg(2+)</name>
        <dbReference type="ChEBI" id="CHEBI:18420"/>
    </cofactor>
    <cofactor evidence="3">
        <name>Mn(2+)</name>
        <dbReference type="ChEBI" id="CHEBI:29035"/>
    </cofactor>
    <text evidence="3">Divalent metal cations. Prefers magnesium or manganese.</text>
</comment>
<dbReference type="InterPro" id="IPR015884">
    <property type="entry name" value="Malic_enzyme_CS"/>
</dbReference>
<accession>G3GTC7</accession>
<organism evidence="5 6">
    <name type="scientific">Cricetulus griseus</name>
    <name type="common">Chinese hamster</name>
    <name type="synonym">Cricetulus barabensis griseus</name>
    <dbReference type="NCBI Taxonomy" id="10029"/>
    <lineage>
        <taxon>Eukaryota</taxon>
        <taxon>Metazoa</taxon>
        <taxon>Chordata</taxon>
        <taxon>Craniata</taxon>
        <taxon>Vertebrata</taxon>
        <taxon>Euteleostomi</taxon>
        <taxon>Mammalia</taxon>
        <taxon>Eutheria</taxon>
        <taxon>Euarchontoglires</taxon>
        <taxon>Glires</taxon>
        <taxon>Rodentia</taxon>
        <taxon>Myomorpha</taxon>
        <taxon>Muroidea</taxon>
        <taxon>Cricetidae</taxon>
        <taxon>Cricetinae</taxon>
        <taxon>Cricetulus</taxon>
    </lineage>
</organism>
<dbReference type="InterPro" id="IPR036291">
    <property type="entry name" value="NAD(P)-bd_dom_sf"/>
</dbReference>
<evidence type="ECO:0000313" key="5">
    <source>
        <dbReference type="EMBL" id="EGV94514.1"/>
    </source>
</evidence>
<dbReference type="PANTHER" id="PTHR23406">
    <property type="entry name" value="MALIC ENZYME-RELATED"/>
    <property type="match status" value="1"/>
</dbReference>
<dbReference type="InParanoid" id="G3GTC7"/>
<feature type="binding site" evidence="2">
    <location>
        <position position="218"/>
    </location>
    <ligand>
        <name>(S)-malate</name>
        <dbReference type="ChEBI" id="CHEBI:15589"/>
    </ligand>
</feature>
<sequence length="291" mass="32763">DLAFTLEERQQLNIHGLLPPSFISQEIQVLRVVKNFERLNSDFDRYGMNCLIQFEDFANRNAFRLLDKYRNKYCTFNDDIQGTASVAVAGLLAALRITKNKLSDQTVLFQGAGEAALGIAHLIVMAMEKEGLSKENAIKKIWLVDSKGLIVKGRASLTEEKEVFAQEHEEMKNLEAIVQKIKPTALIGVAAIGGAFTEQILKDMAAFNERPIIFALSNPTSKAECSAEQCYKVTKIVTDAYREKMATVYPEPPNKEEFVCSQMYSTNYDQILPDCYSWPEEAQKVQTKVSQ</sequence>
<dbReference type="AlphaFoldDB" id="G3GTC7"/>
<dbReference type="InterPro" id="IPR012302">
    <property type="entry name" value="Malic_NAD-bd"/>
</dbReference>
<dbReference type="SUPFAM" id="SSF51735">
    <property type="entry name" value="NAD(P)-binding Rossmann-fold domains"/>
    <property type="match status" value="1"/>
</dbReference>
<dbReference type="GO" id="GO:0046872">
    <property type="term" value="F:metal ion binding"/>
    <property type="evidence" value="ECO:0007669"/>
    <property type="project" value="UniProtKB-KW"/>
</dbReference>
<protein>
    <submittedName>
        <fullName evidence="5">NADP-dependent malic enzyme</fullName>
    </submittedName>
</protein>